<comment type="caution">
    <text evidence="1">The sequence shown here is derived from an EMBL/GenBank/DDBJ whole genome shotgun (WGS) entry which is preliminary data.</text>
</comment>
<protein>
    <submittedName>
        <fullName evidence="1">Uncharacterized protein</fullName>
    </submittedName>
</protein>
<proteinExistence type="predicted"/>
<evidence type="ECO:0000313" key="1">
    <source>
        <dbReference type="EMBL" id="RAP75569.1"/>
    </source>
</evidence>
<keyword evidence="2" id="KW-1185">Reference proteome</keyword>
<evidence type="ECO:0000313" key="2">
    <source>
        <dbReference type="Proteomes" id="UP000249260"/>
    </source>
</evidence>
<reference evidence="1 2" key="1">
    <citation type="submission" date="2018-06" db="EMBL/GenBank/DDBJ databases">
        <title>Paenibacillus montanisoli sp. nov., isolated from mountain area soil.</title>
        <authorList>
            <person name="Wu M."/>
        </authorList>
    </citation>
    <scope>NUCLEOTIDE SEQUENCE [LARGE SCALE GENOMIC DNA]</scope>
    <source>
        <strain evidence="1 2">RA17</strain>
    </source>
</reference>
<dbReference type="EMBL" id="QLUW01000003">
    <property type="protein sequence ID" value="RAP75569.1"/>
    <property type="molecule type" value="Genomic_DNA"/>
</dbReference>
<organism evidence="1 2">
    <name type="scientific">Paenibacillus montanisoli</name>
    <dbReference type="NCBI Taxonomy" id="2081970"/>
    <lineage>
        <taxon>Bacteria</taxon>
        <taxon>Bacillati</taxon>
        <taxon>Bacillota</taxon>
        <taxon>Bacilli</taxon>
        <taxon>Bacillales</taxon>
        <taxon>Paenibacillaceae</taxon>
        <taxon>Paenibacillus</taxon>
    </lineage>
</organism>
<dbReference type="AlphaFoldDB" id="A0A328TYM0"/>
<dbReference type="OrthoDB" id="1911337at2"/>
<sequence>MTLAQKAMYLTGRPAGIALRTGQGVSGVICGVQGGVVYVMQYMYAQQFATFQYPINQIYDIMPFPPCR</sequence>
<dbReference type="Proteomes" id="UP000249260">
    <property type="component" value="Unassembled WGS sequence"/>
</dbReference>
<accession>A0A328TYM0</accession>
<gene>
    <name evidence="1" type="ORF">DL346_16200</name>
</gene>
<name>A0A328TYM0_9BACL</name>